<dbReference type="SUPFAM" id="SSF53448">
    <property type="entry name" value="Nucleotide-diphospho-sugar transferases"/>
    <property type="match status" value="1"/>
</dbReference>
<dbReference type="PANTHER" id="PTHR43179:SF12">
    <property type="entry name" value="GALACTOFURANOSYLTRANSFERASE GLFT2"/>
    <property type="match status" value="1"/>
</dbReference>
<dbReference type="Pfam" id="PF00535">
    <property type="entry name" value="Glycos_transf_2"/>
    <property type="match status" value="1"/>
</dbReference>
<dbReference type="RefSeq" id="WP_044010609.1">
    <property type="nucleotide sequence ID" value="NZ_AWTT01000017.1"/>
</dbReference>
<dbReference type="PANTHER" id="PTHR43179">
    <property type="entry name" value="RHAMNOSYLTRANSFERASE WBBL"/>
    <property type="match status" value="1"/>
</dbReference>
<dbReference type="EMBL" id="AWTT01000017">
    <property type="protein sequence ID" value="KIS03520.1"/>
    <property type="molecule type" value="Genomic_DNA"/>
</dbReference>
<evidence type="ECO:0000259" key="5">
    <source>
        <dbReference type="Pfam" id="PF00535"/>
    </source>
</evidence>
<dbReference type="STRING" id="1335616.WDC_0892"/>
<dbReference type="PATRIC" id="fig|1335616.4.peg.892"/>
<feature type="domain" description="Glycosyltransferase 2-like" evidence="5">
    <location>
        <begin position="8"/>
        <end position="130"/>
    </location>
</feature>
<proteinExistence type="inferred from homology"/>
<accession>A0A0D1A6M9</accession>
<comment type="caution">
    <text evidence="6">The sequence shown here is derived from an EMBL/GenBank/DDBJ whole genome shotgun (WGS) entry which is preliminary data.</text>
</comment>
<dbReference type="OrthoDB" id="7665907at2"/>
<protein>
    <submittedName>
        <fullName evidence="6">Glycosyltransferase</fullName>
    </submittedName>
</protein>
<evidence type="ECO:0000256" key="4">
    <source>
        <dbReference type="ARBA" id="ARBA00022679"/>
    </source>
</evidence>
<comment type="similarity">
    <text evidence="2">Belongs to the glycosyltransferase 2 family.</text>
</comment>
<evidence type="ECO:0000256" key="2">
    <source>
        <dbReference type="ARBA" id="ARBA00006739"/>
    </source>
</evidence>
<dbReference type="Proteomes" id="UP000032279">
    <property type="component" value="Unassembled WGS sequence"/>
</dbReference>
<evidence type="ECO:0000313" key="6">
    <source>
        <dbReference type="EMBL" id="KIS03520.1"/>
    </source>
</evidence>
<evidence type="ECO:0000256" key="1">
    <source>
        <dbReference type="ARBA" id="ARBA00004776"/>
    </source>
</evidence>
<sequence length="301" mass="34105">MNSSTVCAVVVTYNKIELLKKCLSCLNQQTFPFAHIIVVDNASTDGSQDYLRQMEKQDERLMPIFLEHNIGGAGGFNAGLKQFADTNDDFVVVLDDDSLLEIGCVKEFILATEKFPKFGFMCSNVRWKDGTACLMNVPKVSEGQWSDYIENGVVKVDTCSFVSVFIPREVVTAVGLPITDFFIWGDDLEYTGRINGYFKDRENYLLASSKVLHAMGQNINVDIISDSVDRLGRYYYRYRNLNYVSRKKGFKEISKYTLKSILTIFKILKSKTSHKGRRCGILIKGLFSGFVFNPKVEIVDD</sequence>
<dbReference type="GO" id="GO:0016757">
    <property type="term" value="F:glycosyltransferase activity"/>
    <property type="evidence" value="ECO:0007669"/>
    <property type="project" value="UniProtKB-KW"/>
</dbReference>
<evidence type="ECO:0000256" key="3">
    <source>
        <dbReference type="ARBA" id="ARBA00022676"/>
    </source>
</evidence>
<keyword evidence="7" id="KW-1185">Reference proteome</keyword>
<dbReference type="Gene3D" id="3.90.550.10">
    <property type="entry name" value="Spore Coat Polysaccharide Biosynthesis Protein SpsA, Chain A"/>
    <property type="match status" value="1"/>
</dbReference>
<reference evidence="6 7" key="1">
    <citation type="submission" date="2013-08" db="EMBL/GenBank/DDBJ databases">
        <title>Lactobacillus wasatchii sp. WDC04, a late gas producing bacteria isolated from aged chedder cheese.</title>
        <authorList>
            <person name="Oberg C.J."/>
            <person name="Culumber M."/>
            <person name="McMahon D.J."/>
            <person name="Broadbent J.R."/>
            <person name="Oberg T.S."/>
            <person name="Ortaki F."/>
        </authorList>
    </citation>
    <scope>NUCLEOTIDE SEQUENCE [LARGE SCALE GENOMIC DNA]</scope>
    <source>
        <strain evidence="6 7">WDC04</strain>
    </source>
</reference>
<evidence type="ECO:0000313" key="7">
    <source>
        <dbReference type="Proteomes" id="UP000032279"/>
    </source>
</evidence>
<dbReference type="InterPro" id="IPR001173">
    <property type="entry name" value="Glyco_trans_2-like"/>
</dbReference>
<comment type="pathway">
    <text evidence="1">Cell wall biogenesis; cell wall polysaccharide biosynthesis.</text>
</comment>
<dbReference type="InterPro" id="IPR029044">
    <property type="entry name" value="Nucleotide-diphossugar_trans"/>
</dbReference>
<gene>
    <name evidence="6" type="ORF">WDC_0892</name>
</gene>
<dbReference type="AlphaFoldDB" id="A0A0D1A6M9"/>
<keyword evidence="3" id="KW-0328">Glycosyltransferase</keyword>
<name>A0A0D1A6M9_9LACO</name>
<organism evidence="6 7">
    <name type="scientific">Paucilactobacillus wasatchensis</name>
    <dbReference type="NCBI Taxonomy" id="1335616"/>
    <lineage>
        <taxon>Bacteria</taxon>
        <taxon>Bacillati</taxon>
        <taxon>Bacillota</taxon>
        <taxon>Bacilli</taxon>
        <taxon>Lactobacillales</taxon>
        <taxon>Lactobacillaceae</taxon>
        <taxon>Paucilactobacillus</taxon>
    </lineage>
</organism>
<keyword evidence="4 6" id="KW-0808">Transferase</keyword>